<geneLocation type="plasmid" evidence="1 2">
    <name>unnamed4</name>
</geneLocation>
<dbReference type="EMBL" id="CP018232">
    <property type="protein sequence ID" value="API57010.1"/>
    <property type="molecule type" value="Genomic_DNA"/>
</dbReference>
<proteinExistence type="predicted"/>
<organism evidence="1 2">
    <name type="scientific">Rhizobium leguminosarum</name>
    <dbReference type="NCBI Taxonomy" id="384"/>
    <lineage>
        <taxon>Bacteria</taxon>
        <taxon>Pseudomonadati</taxon>
        <taxon>Pseudomonadota</taxon>
        <taxon>Alphaproteobacteria</taxon>
        <taxon>Hyphomicrobiales</taxon>
        <taxon>Rhizobiaceae</taxon>
        <taxon>Rhizobium/Agrobacterium group</taxon>
        <taxon>Rhizobium</taxon>
    </lineage>
</organism>
<dbReference type="Proteomes" id="UP000183050">
    <property type="component" value="Plasmid unnamed4"/>
</dbReference>
<evidence type="ECO:0000313" key="2">
    <source>
        <dbReference type="Proteomes" id="UP000183050"/>
    </source>
</evidence>
<gene>
    <name evidence="1" type="ORF">BMW22_36990</name>
</gene>
<dbReference type="AlphaFoldDB" id="A0A1L3ZN63"/>
<sequence>MHVPEINLLFFIVYPLPQDLHVAKCIQIDRILAQKVISRYFLFIMTARLAQSRVTRGISCIRKRKFNNIFAVRFDLSSLERHLYAEC</sequence>
<keyword evidence="1" id="KW-0614">Plasmid</keyword>
<accession>A0A1L3ZN63</accession>
<protein>
    <submittedName>
        <fullName evidence="1">Uncharacterized protein</fullName>
    </submittedName>
</protein>
<evidence type="ECO:0000313" key="1">
    <source>
        <dbReference type="EMBL" id="API57010.1"/>
    </source>
</evidence>
<name>A0A1L3ZN63_RHILE</name>
<reference evidence="1 2" key="1">
    <citation type="submission" date="2016-11" db="EMBL/GenBank/DDBJ databases">
        <title>Rhizobium leguminosarum bv. viciae strain Vaf12 isolated from Vavilovia formosa root nodules from Russia, Dagestan.</title>
        <authorList>
            <person name="Kimeklis A."/>
        </authorList>
    </citation>
    <scope>NUCLEOTIDE SEQUENCE [LARGE SCALE GENOMIC DNA]</scope>
    <source>
        <strain evidence="1 2">Vaf-108</strain>
        <plasmid evidence="2">Plasmid unnamed4</plasmid>
    </source>
</reference>